<keyword evidence="3" id="KW-1185">Reference proteome</keyword>
<accession>A0ABR4AL79</accession>
<dbReference type="Proteomes" id="UP001590951">
    <property type="component" value="Unassembled WGS sequence"/>
</dbReference>
<evidence type="ECO:0000313" key="3">
    <source>
        <dbReference type="Proteomes" id="UP001590951"/>
    </source>
</evidence>
<protein>
    <submittedName>
        <fullName evidence="2">Uncharacterized protein</fullName>
    </submittedName>
</protein>
<evidence type="ECO:0000313" key="2">
    <source>
        <dbReference type="EMBL" id="KAL2046513.1"/>
    </source>
</evidence>
<organism evidence="2 3">
    <name type="scientific">Lepraria finkii</name>
    <dbReference type="NCBI Taxonomy" id="1340010"/>
    <lineage>
        <taxon>Eukaryota</taxon>
        <taxon>Fungi</taxon>
        <taxon>Dikarya</taxon>
        <taxon>Ascomycota</taxon>
        <taxon>Pezizomycotina</taxon>
        <taxon>Lecanoromycetes</taxon>
        <taxon>OSLEUM clade</taxon>
        <taxon>Lecanoromycetidae</taxon>
        <taxon>Lecanorales</taxon>
        <taxon>Lecanorineae</taxon>
        <taxon>Stereocaulaceae</taxon>
        <taxon>Lepraria</taxon>
    </lineage>
</organism>
<feature type="compositionally biased region" description="Polar residues" evidence="1">
    <location>
        <begin position="85"/>
        <end position="110"/>
    </location>
</feature>
<name>A0ABR4AL79_9LECA</name>
<feature type="region of interest" description="Disordered" evidence="1">
    <location>
        <begin position="83"/>
        <end position="120"/>
    </location>
</feature>
<gene>
    <name evidence="2" type="ORF">ABVK25_011794</name>
</gene>
<proteinExistence type="predicted"/>
<feature type="region of interest" description="Disordered" evidence="1">
    <location>
        <begin position="1"/>
        <end position="46"/>
    </location>
</feature>
<reference evidence="2 3" key="1">
    <citation type="submission" date="2024-09" db="EMBL/GenBank/DDBJ databases">
        <title>Rethinking Asexuality: The Enigmatic Case of Functional Sexual Genes in Lepraria (Stereocaulaceae).</title>
        <authorList>
            <person name="Doellman M."/>
            <person name="Sun Y."/>
            <person name="Barcenas-Pena A."/>
            <person name="Lumbsch H.T."/>
            <person name="Grewe F."/>
        </authorList>
    </citation>
    <scope>NUCLEOTIDE SEQUENCE [LARGE SCALE GENOMIC DNA]</scope>
    <source>
        <strain evidence="2 3">Grewe 0041</strain>
    </source>
</reference>
<evidence type="ECO:0000256" key="1">
    <source>
        <dbReference type="SAM" id="MobiDB-lite"/>
    </source>
</evidence>
<dbReference type="EMBL" id="JBHFEH010000117">
    <property type="protein sequence ID" value="KAL2046513.1"/>
    <property type="molecule type" value="Genomic_DNA"/>
</dbReference>
<sequence length="120" mass="13039">MPPSRNLNVGPNPRHSGYFHAMGYDRPDVQSGPINVPGPFDTKNPAREETKCHTALDRLNTPANTGKGKHDTADREFSWAVSPAGYTQSPEPLLSQNYAAENRTSTQRSPLLNADVGAIP</sequence>
<comment type="caution">
    <text evidence="2">The sequence shown here is derived from an EMBL/GenBank/DDBJ whole genome shotgun (WGS) entry which is preliminary data.</text>
</comment>